<comment type="caution">
    <text evidence="1">The sequence shown here is derived from an EMBL/GenBank/DDBJ whole genome shotgun (WGS) entry which is preliminary data.</text>
</comment>
<accession>A0A0G1ZSH4</accession>
<dbReference type="EMBL" id="LCRH01000064">
    <property type="protein sequence ID" value="KKW31202.1"/>
    <property type="molecule type" value="Genomic_DNA"/>
</dbReference>
<reference evidence="1 2" key="1">
    <citation type="journal article" date="2015" name="Nature">
        <title>rRNA introns, odd ribosomes, and small enigmatic genomes across a large radiation of phyla.</title>
        <authorList>
            <person name="Brown C.T."/>
            <person name="Hug L.A."/>
            <person name="Thomas B.C."/>
            <person name="Sharon I."/>
            <person name="Castelle C.J."/>
            <person name="Singh A."/>
            <person name="Wilkins M.J."/>
            <person name="Williams K.H."/>
            <person name="Banfield J.F."/>
        </authorList>
    </citation>
    <scope>NUCLEOTIDE SEQUENCE [LARGE SCALE GENOMIC DNA]</scope>
</reference>
<organism evidence="1 2">
    <name type="scientific">Candidatus Uhrbacteria bacterium GW2011_GWA2_52_8d</name>
    <dbReference type="NCBI Taxonomy" id="1618979"/>
    <lineage>
        <taxon>Bacteria</taxon>
        <taxon>Candidatus Uhriibacteriota</taxon>
    </lineage>
</organism>
<gene>
    <name evidence="1" type="ORF">UY76_C0064G0001</name>
</gene>
<proteinExistence type="predicted"/>
<evidence type="ECO:0000313" key="2">
    <source>
        <dbReference type="Proteomes" id="UP000034054"/>
    </source>
</evidence>
<name>A0A0G1ZSH4_9BACT</name>
<feature type="non-terminal residue" evidence="1">
    <location>
        <position position="1"/>
    </location>
</feature>
<dbReference type="Proteomes" id="UP000034054">
    <property type="component" value="Unassembled WGS sequence"/>
</dbReference>
<protein>
    <submittedName>
        <fullName evidence="1">Uncharacterized protein</fullName>
    </submittedName>
</protein>
<dbReference type="AlphaFoldDB" id="A0A0G1ZSH4"/>
<sequence>ESTPRPRHQVLCIKPGRVTLVCGQSFTFDLKHVDPNGVYQIDATAAGGSIIIDGKRLSGVQAKVTMTDPTQIQYQAGQEVGRRYALQVTRLLPDGSEGETASTVIRLEHSSSFGISPQILYLEGGESARVSLVNEEGLNGFTWFFRGETQGHVEPDPDGRGAVVTAPTEEGNYTIVCQSASGTRAEARVVVASDDGEKPDLTKQTTKLVVDEVSFTIIARASGESLEGTPIPLSWSIRGTEGRSYVVMIGFQSALAMTAAREGWLDRLIESEVVHRIAAAVTHEGGISSGLPPSQEDVWTKRDTLMALLFRK</sequence>
<evidence type="ECO:0000313" key="1">
    <source>
        <dbReference type="EMBL" id="KKW31202.1"/>
    </source>
</evidence>